<organism evidence="3 4">
    <name type="scientific">Anaerovirgula multivorans</name>
    <dbReference type="NCBI Taxonomy" id="312168"/>
    <lineage>
        <taxon>Bacteria</taxon>
        <taxon>Bacillati</taxon>
        <taxon>Bacillota</taxon>
        <taxon>Clostridia</taxon>
        <taxon>Peptostreptococcales</taxon>
        <taxon>Natronincolaceae</taxon>
        <taxon>Anaerovirgula</taxon>
    </lineage>
</organism>
<dbReference type="AlphaFoldDB" id="A0A239FXA1"/>
<protein>
    <recommendedName>
        <fullName evidence="5">Lipoprotein</fullName>
    </recommendedName>
</protein>
<keyword evidence="2" id="KW-0732">Signal</keyword>
<feature type="signal peptide" evidence="2">
    <location>
        <begin position="1"/>
        <end position="24"/>
    </location>
</feature>
<evidence type="ECO:0000256" key="1">
    <source>
        <dbReference type="SAM" id="MobiDB-lite"/>
    </source>
</evidence>
<keyword evidence="4" id="KW-1185">Reference proteome</keyword>
<sequence>MKTNFKKMAGLMMIALLFTACAKAEESTQALPQASNQIQQNDNIENVKGENPNAKREQGPENGKEEEKADLYGKVKSIIGNEIVLELAEIPAMPEREENKQEEKQSINQIAMGGGGQGPMPGGMPGGQRNGGNAELNLTGETQTIMIPVGVPITSLGQKASNELDIGDVTEGSILQIWFDKDDSERVVKVRMMQGR</sequence>
<feature type="chain" id="PRO_5013076926" description="Lipoprotein" evidence="2">
    <location>
        <begin position="25"/>
        <end position="196"/>
    </location>
</feature>
<feature type="region of interest" description="Disordered" evidence="1">
    <location>
        <begin position="111"/>
        <end position="135"/>
    </location>
</feature>
<reference evidence="3 4" key="1">
    <citation type="submission" date="2017-06" db="EMBL/GenBank/DDBJ databases">
        <authorList>
            <person name="Kim H.J."/>
            <person name="Triplett B.A."/>
        </authorList>
    </citation>
    <scope>NUCLEOTIDE SEQUENCE [LARGE SCALE GENOMIC DNA]</scope>
    <source>
        <strain evidence="3 4">SCA</strain>
    </source>
</reference>
<name>A0A239FXA1_9FIRM</name>
<evidence type="ECO:0008006" key="5">
    <source>
        <dbReference type="Google" id="ProtNLM"/>
    </source>
</evidence>
<feature type="compositionally biased region" description="Gly residues" evidence="1">
    <location>
        <begin position="112"/>
        <end position="130"/>
    </location>
</feature>
<feature type="compositionally biased region" description="Polar residues" evidence="1">
    <location>
        <begin position="31"/>
        <end position="44"/>
    </location>
</feature>
<evidence type="ECO:0000313" key="4">
    <source>
        <dbReference type="Proteomes" id="UP000198304"/>
    </source>
</evidence>
<gene>
    <name evidence="3" type="ORF">SAMN05446037_101469</name>
</gene>
<dbReference type="EMBL" id="FZOJ01000014">
    <property type="protein sequence ID" value="SNS61118.1"/>
    <property type="molecule type" value="Genomic_DNA"/>
</dbReference>
<feature type="compositionally biased region" description="Basic and acidic residues" evidence="1">
    <location>
        <begin position="45"/>
        <end position="69"/>
    </location>
</feature>
<dbReference type="RefSeq" id="WP_089283617.1">
    <property type="nucleotide sequence ID" value="NZ_FZOJ01000014.1"/>
</dbReference>
<dbReference type="OrthoDB" id="1787414at2"/>
<evidence type="ECO:0000256" key="2">
    <source>
        <dbReference type="SAM" id="SignalP"/>
    </source>
</evidence>
<accession>A0A239FXA1</accession>
<evidence type="ECO:0000313" key="3">
    <source>
        <dbReference type="EMBL" id="SNS61118.1"/>
    </source>
</evidence>
<dbReference type="PROSITE" id="PS51257">
    <property type="entry name" value="PROKAR_LIPOPROTEIN"/>
    <property type="match status" value="1"/>
</dbReference>
<feature type="region of interest" description="Disordered" evidence="1">
    <location>
        <begin position="31"/>
        <end position="69"/>
    </location>
</feature>
<proteinExistence type="predicted"/>
<dbReference type="Proteomes" id="UP000198304">
    <property type="component" value="Unassembled WGS sequence"/>
</dbReference>